<dbReference type="InterPro" id="IPR051796">
    <property type="entry name" value="ISF_SsuE-like"/>
</dbReference>
<evidence type="ECO:0000313" key="5">
    <source>
        <dbReference type="Proteomes" id="UP000002892"/>
    </source>
</evidence>
<gene>
    <name evidence="4" type="ordered locus">Desaci_2453</name>
</gene>
<dbReference type="PANTHER" id="PTHR43278">
    <property type="entry name" value="NAD(P)H-DEPENDENT FMN-CONTAINING OXIDOREDUCTASE YWQN-RELATED"/>
    <property type="match status" value="1"/>
</dbReference>
<keyword evidence="1" id="KW-0285">Flavoprotein</keyword>
<dbReference type="Proteomes" id="UP000002892">
    <property type="component" value="Chromosome"/>
</dbReference>
<dbReference type="GO" id="GO:0016491">
    <property type="term" value="F:oxidoreductase activity"/>
    <property type="evidence" value="ECO:0007669"/>
    <property type="project" value="InterPro"/>
</dbReference>
<proteinExistence type="predicted"/>
<dbReference type="Gene3D" id="3.40.50.360">
    <property type="match status" value="1"/>
</dbReference>
<protein>
    <submittedName>
        <fullName evidence="4">Multimeric flavodoxin WrbA</fullName>
    </submittedName>
</protein>
<dbReference type="RefSeq" id="WP_014827401.1">
    <property type="nucleotide sequence ID" value="NC_018068.1"/>
</dbReference>
<dbReference type="Pfam" id="PF03358">
    <property type="entry name" value="FMN_red"/>
    <property type="match status" value="1"/>
</dbReference>
<feature type="domain" description="NADPH-dependent FMN reductase-like" evidence="3">
    <location>
        <begin position="2"/>
        <end position="157"/>
    </location>
</feature>
<dbReference type="STRING" id="646529.Desaci_2453"/>
<accession>I4D6H8</accession>
<dbReference type="HOGENOM" id="CLU_050993_4_2_9"/>
<reference evidence="4 5" key="1">
    <citation type="journal article" date="2012" name="J. Bacteriol.">
        <title>Complete genome sequences of Desulfosporosinus orientis DSM765T, Desulfosporosinus youngiae DSM17734T, Desulfosporosinus meridiei DSM13257T, and Desulfosporosinus acidiphilus DSM22704T.</title>
        <authorList>
            <person name="Pester M."/>
            <person name="Brambilla E."/>
            <person name="Alazard D."/>
            <person name="Rattei T."/>
            <person name="Weinmaier T."/>
            <person name="Han J."/>
            <person name="Lucas S."/>
            <person name="Lapidus A."/>
            <person name="Cheng J.F."/>
            <person name="Goodwin L."/>
            <person name="Pitluck S."/>
            <person name="Peters L."/>
            <person name="Ovchinnikova G."/>
            <person name="Teshima H."/>
            <person name="Detter J.C."/>
            <person name="Han C.S."/>
            <person name="Tapia R."/>
            <person name="Land M.L."/>
            <person name="Hauser L."/>
            <person name="Kyrpides N.C."/>
            <person name="Ivanova N.N."/>
            <person name="Pagani I."/>
            <person name="Huntmann M."/>
            <person name="Wei C.L."/>
            <person name="Davenport K.W."/>
            <person name="Daligault H."/>
            <person name="Chain P.S."/>
            <person name="Chen A."/>
            <person name="Mavromatis K."/>
            <person name="Markowitz V."/>
            <person name="Szeto E."/>
            <person name="Mikhailova N."/>
            <person name="Pati A."/>
            <person name="Wagner M."/>
            <person name="Woyke T."/>
            <person name="Ollivier B."/>
            <person name="Klenk H.P."/>
            <person name="Spring S."/>
            <person name="Loy A."/>
        </authorList>
    </citation>
    <scope>NUCLEOTIDE SEQUENCE [LARGE SCALE GENOMIC DNA]</scope>
    <source>
        <strain evidence="5">DSM 22704 / JCM 16185 / SJ4</strain>
    </source>
</reference>
<dbReference type="EMBL" id="CP003639">
    <property type="protein sequence ID" value="AFM41402.1"/>
    <property type="molecule type" value="Genomic_DNA"/>
</dbReference>
<sequence length="187" mass="20627">MMKVMAFVGSPRKGGNTSKIVNSICTGLKENGHAVEVYYLSELDNVGCKACDSCQANKVEYCAINDKMTTLLPKIADADCIIVGTPVYMLQLSGITKNFLDRLFTFYRRSNHTARYLPGKKYMTVTCNGAPAEAFGNVTEYLNQLFNGSFKMKNVGNIITGNLTNKDDILKQQGVLEQAEELGRKLS</sequence>
<dbReference type="InterPro" id="IPR029039">
    <property type="entry name" value="Flavoprotein-like_sf"/>
</dbReference>
<dbReference type="AlphaFoldDB" id="I4D6H8"/>
<dbReference type="SUPFAM" id="SSF52218">
    <property type="entry name" value="Flavoproteins"/>
    <property type="match status" value="1"/>
</dbReference>
<keyword evidence="2" id="KW-0288">FMN</keyword>
<dbReference type="PANTHER" id="PTHR43278:SF2">
    <property type="entry name" value="IRON-SULFUR FLAVOPROTEIN"/>
    <property type="match status" value="1"/>
</dbReference>
<evidence type="ECO:0000256" key="1">
    <source>
        <dbReference type="ARBA" id="ARBA00022630"/>
    </source>
</evidence>
<dbReference type="eggNOG" id="COG0655">
    <property type="taxonomic scope" value="Bacteria"/>
</dbReference>
<keyword evidence="5" id="KW-1185">Reference proteome</keyword>
<organism evidence="4 5">
    <name type="scientific">Desulfosporosinus acidiphilus (strain DSM 22704 / JCM 16185 / SJ4)</name>
    <dbReference type="NCBI Taxonomy" id="646529"/>
    <lineage>
        <taxon>Bacteria</taxon>
        <taxon>Bacillati</taxon>
        <taxon>Bacillota</taxon>
        <taxon>Clostridia</taxon>
        <taxon>Eubacteriales</taxon>
        <taxon>Desulfitobacteriaceae</taxon>
        <taxon>Desulfosporosinus</taxon>
    </lineage>
</organism>
<evidence type="ECO:0000259" key="3">
    <source>
        <dbReference type="Pfam" id="PF03358"/>
    </source>
</evidence>
<evidence type="ECO:0000313" key="4">
    <source>
        <dbReference type="EMBL" id="AFM41402.1"/>
    </source>
</evidence>
<evidence type="ECO:0000256" key="2">
    <source>
        <dbReference type="ARBA" id="ARBA00022643"/>
    </source>
</evidence>
<dbReference type="KEGG" id="dai:Desaci_2453"/>
<dbReference type="InterPro" id="IPR005025">
    <property type="entry name" value="FMN_Rdtase-like_dom"/>
</dbReference>
<name>I4D6H8_DESAJ</name>